<dbReference type="EMBL" id="ML977335">
    <property type="protein sequence ID" value="KAF2111109.1"/>
    <property type="molecule type" value="Genomic_DNA"/>
</dbReference>
<evidence type="ECO:0000259" key="7">
    <source>
        <dbReference type="Pfam" id="PF08240"/>
    </source>
</evidence>
<keyword evidence="4" id="KW-0862">Zinc</keyword>
<accession>A0A6A5YV69</accession>
<feature type="domain" description="Alcohol dehydrogenase-like N-terminal" evidence="7">
    <location>
        <begin position="26"/>
        <end position="137"/>
    </location>
</feature>
<dbReference type="PANTHER" id="PTHR42813:SF3">
    <property type="entry name" value="GLUTATHIONE-INDEPENDENT FORMALDEHYDE DEHYDROGENASE"/>
    <property type="match status" value="1"/>
</dbReference>
<evidence type="ECO:0000256" key="3">
    <source>
        <dbReference type="ARBA" id="ARBA00022723"/>
    </source>
</evidence>
<organism evidence="8 9">
    <name type="scientific">Lophiotrema nucula</name>
    <dbReference type="NCBI Taxonomy" id="690887"/>
    <lineage>
        <taxon>Eukaryota</taxon>
        <taxon>Fungi</taxon>
        <taxon>Dikarya</taxon>
        <taxon>Ascomycota</taxon>
        <taxon>Pezizomycotina</taxon>
        <taxon>Dothideomycetes</taxon>
        <taxon>Pleosporomycetidae</taxon>
        <taxon>Pleosporales</taxon>
        <taxon>Lophiotremataceae</taxon>
        <taxon>Lophiotrema</taxon>
    </lineage>
</organism>
<keyword evidence="9" id="KW-1185">Reference proteome</keyword>
<dbReference type="SUPFAM" id="SSF50129">
    <property type="entry name" value="GroES-like"/>
    <property type="match status" value="1"/>
</dbReference>
<dbReference type="InterPro" id="IPR013149">
    <property type="entry name" value="ADH-like_C"/>
</dbReference>
<gene>
    <name evidence="8" type="ORF">BDV96DRAFT_499850</name>
</gene>
<dbReference type="AlphaFoldDB" id="A0A6A5YV69"/>
<evidence type="ECO:0000256" key="5">
    <source>
        <dbReference type="ARBA" id="ARBA00023027"/>
    </source>
</evidence>
<evidence type="ECO:0000256" key="2">
    <source>
        <dbReference type="ARBA" id="ARBA00008072"/>
    </source>
</evidence>
<sequence>MRAVVWEGKPFHVSVKSVPKPKIIAEEDAIVRLTTAAICGTDLHTYHGIFGSTNPPWTLGHEGIGVVVEVGSATKSIKVGDRVIVPDFPDDGHLTLRAPDLSEDVAFGFGPDFGNLGGLQAEYARVPFADDSLIPIPNNRHSELDYLFISDIWATAWTCIDFSGFQPGDSVAVFGAGPVGLLCAYSALLRGASKVYSVDHVPSRLEKAKSIGAIPINFTHNNAAEQILKLEPNGVTRSCDCCGYECLNTELKPQQNAIINDMVHVTAANGGIGVIGVYVAQPAAPGRPNADQIAPTIDFPITEFWAKNLKFQAGAADPKPIAATLEALVASGRAKPSFIVSSELGIEEAKKGYERFDKHKETKVVIRFPWEKEGDSSEEEEM</sequence>
<dbReference type="OrthoDB" id="3941538at2759"/>
<dbReference type="Pfam" id="PF00107">
    <property type="entry name" value="ADH_zinc_N"/>
    <property type="match status" value="1"/>
</dbReference>
<feature type="domain" description="Alcohol dehydrogenase-like C-terminal" evidence="6">
    <location>
        <begin position="178"/>
        <end position="251"/>
    </location>
</feature>
<comment type="similarity">
    <text evidence="2">Belongs to the zinc-containing alcohol dehydrogenase family.</text>
</comment>
<dbReference type="Gene3D" id="3.90.180.10">
    <property type="entry name" value="Medium-chain alcohol dehydrogenases, catalytic domain"/>
    <property type="match status" value="1"/>
</dbReference>
<evidence type="ECO:0000256" key="4">
    <source>
        <dbReference type="ARBA" id="ARBA00022833"/>
    </source>
</evidence>
<name>A0A6A5YV69_9PLEO</name>
<evidence type="ECO:0000256" key="1">
    <source>
        <dbReference type="ARBA" id="ARBA00001947"/>
    </source>
</evidence>
<dbReference type="GO" id="GO:0046872">
    <property type="term" value="F:metal ion binding"/>
    <property type="evidence" value="ECO:0007669"/>
    <property type="project" value="UniProtKB-KW"/>
</dbReference>
<dbReference type="Pfam" id="PF08240">
    <property type="entry name" value="ADH_N"/>
    <property type="match status" value="1"/>
</dbReference>
<dbReference type="PANTHER" id="PTHR42813">
    <property type="entry name" value="ZINC-TYPE ALCOHOL DEHYDROGENASE-LIKE"/>
    <property type="match status" value="1"/>
</dbReference>
<proteinExistence type="inferred from homology"/>
<evidence type="ECO:0000259" key="6">
    <source>
        <dbReference type="Pfam" id="PF00107"/>
    </source>
</evidence>
<dbReference type="InterPro" id="IPR011032">
    <property type="entry name" value="GroES-like_sf"/>
</dbReference>
<keyword evidence="3" id="KW-0479">Metal-binding</keyword>
<comment type="cofactor">
    <cofactor evidence="1">
        <name>Zn(2+)</name>
        <dbReference type="ChEBI" id="CHEBI:29105"/>
    </cofactor>
</comment>
<dbReference type="CDD" id="cd08282">
    <property type="entry name" value="PFDH_like"/>
    <property type="match status" value="1"/>
</dbReference>
<evidence type="ECO:0000313" key="8">
    <source>
        <dbReference type="EMBL" id="KAF2111109.1"/>
    </source>
</evidence>
<dbReference type="Gene3D" id="3.40.50.720">
    <property type="entry name" value="NAD(P)-binding Rossmann-like Domain"/>
    <property type="match status" value="1"/>
</dbReference>
<keyword evidence="5" id="KW-0520">NAD</keyword>
<reference evidence="8" key="1">
    <citation type="journal article" date="2020" name="Stud. Mycol.">
        <title>101 Dothideomycetes genomes: a test case for predicting lifestyles and emergence of pathogens.</title>
        <authorList>
            <person name="Haridas S."/>
            <person name="Albert R."/>
            <person name="Binder M."/>
            <person name="Bloem J."/>
            <person name="Labutti K."/>
            <person name="Salamov A."/>
            <person name="Andreopoulos B."/>
            <person name="Baker S."/>
            <person name="Barry K."/>
            <person name="Bills G."/>
            <person name="Bluhm B."/>
            <person name="Cannon C."/>
            <person name="Castanera R."/>
            <person name="Culley D."/>
            <person name="Daum C."/>
            <person name="Ezra D."/>
            <person name="Gonzalez J."/>
            <person name="Henrissat B."/>
            <person name="Kuo A."/>
            <person name="Liang C."/>
            <person name="Lipzen A."/>
            <person name="Lutzoni F."/>
            <person name="Magnuson J."/>
            <person name="Mondo S."/>
            <person name="Nolan M."/>
            <person name="Ohm R."/>
            <person name="Pangilinan J."/>
            <person name="Park H.-J."/>
            <person name="Ramirez L."/>
            <person name="Alfaro M."/>
            <person name="Sun H."/>
            <person name="Tritt A."/>
            <person name="Yoshinaga Y."/>
            <person name="Zwiers L.-H."/>
            <person name="Turgeon B."/>
            <person name="Goodwin S."/>
            <person name="Spatafora J."/>
            <person name="Crous P."/>
            <person name="Grigoriev I."/>
        </authorList>
    </citation>
    <scope>NUCLEOTIDE SEQUENCE</scope>
    <source>
        <strain evidence="8">CBS 627.86</strain>
    </source>
</reference>
<evidence type="ECO:0000313" key="9">
    <source>
        <dbReference type="Proteomes" id="UP000799770"/>
    </source>
</evidence>
<protein>
    <recommendedName>
        <fullName evidence="10">Alcohol dehydrogenase</fullName>
    </recommendedName>
</protein>
<evidence type="ECO:0008006" key="10">
    <source>
        <dbReference type="Google" id="ProtNLM"/>
    </source>
</evidence>
<dbReference type="Proteomes" id="UP000799770">
    <property type="component" value="Unassembled WGS sequence"/>
</dbReference>
<dbReference type="InterPro" id="IPR036291">
    <property type="entry name" value="NAD(P)-bd_dom_sf"/>
</dbReference>
<dbReference type="InterPro" id="IPR013154">
    <property type="entry name" value="ADH-like_N"/>
</dbReference>
<dbReference type="SUPFAM" id="SSF51735">
    <property type="entry name" value="NAD(P)-binding Rossmann-fold domains"/>
    <property type="match status" value="1"/>
</dbReference>